<dbReference type="Pfam" id="PF00664">
    <property type="entry name" value="ABC_membrane"/>
    <property type="match status" value="1"/>
</dbReference>
<proteinExistence type="predicted"/>
<dbReference type="PROSITE" id="PS50893">
    <property type="entry name" value="ABC_TRANSPORTER_2"/>
    <property type="match status" value="1"/>
</dbReference>
<dbReference type="GO" id="GO:0140359">
    <property type="term" value="F:ABC-type transporter activity"/>
    <property type="evidence" value="ECO:0007669"/>
    <property type="project" value="InterPro"/>
</dbReference>
<evidence type="ECO:0000256" key="6">
    <source>
        <dbReference type="ARBA" id="ARBA00023136"/>
    </source>
</evidence>
<dbReference type="Gene3D" id="1.20.1560.10">
    <property type="entry name" value="ABC transporter type 1, transmembrane domain"/>
    <property type="match status" value="1"/>
</dbReference>
<dbReference type="GO" id="GO:0005886">
    <property type="term" value="C:plasma membrane"/>
    <property type="evidence" value="ECO:0007669"/>
    <property type="project" value="UniProtKB-SubCell"/>
</dbReference>
<evidence type="ECO:0000256" key="4">
    <source>
        <dbReference type="ARBA" id="ARBA00022840"/>
    </source>
</evidence>
<keyword evidence="3" id="KW-0547">Nucleotide-binding</keyword>
<dbReference type="InterPro" id="IPR039421">
    <property type="entry name" value="Type_1_exporter"/>
</dbReference>
<dbReference type="Proteomes" id="UP000886858">
    <property type="component" value="Unassembled WGS sequence"/>
</dbReference>
<organism evidence="10 11">
    <name type="scientific">Candidatus Eisenbergiella merdipullorum</name>
    <dbReference type="NCBI Taxonomy" id="2838553"/>
    <lineage>
        <taxon>Bacteria</taxon>
        <taxon>Bacillati</taxon>
        <taxon>Bacillota</taxon>
        <taxon>Clostridia</taxon>
        <taxon>Lachnospirales</taxon>
        <taxon>Lachnospiraceae</taxon>
        <taxon>Eisenbergiella</taxon>
    </lineage>
</organism>
<feature type="domain" description="ABC transmembrane type-1" evidence="9">
    <location>
        <begin position="1"/>
        <end position="207"/>
    </location>
</feature>
<dbReference type="EMBL" id="DWYY01000074">
    <property type="protein sequence ID" value="HJA92898.1"/>
    <property type="molecule type" value="Genomic_DNA"/>
</dbReference>
<dbReference type="Pfam" id="PF00005">
    <property type="entry name" value="ABC_tran"/>
    <property type="match status" value="1"/>
</dbReference>
<dbReference type="SUPFAM" id="SSF90123">
    <property type="entry name" value="ABC transporter transmembrane region"/>
    <property type="match status" value="1"/>
</dbReference>
<reference evidence="10" key="2">
    <citation type="submission" date="2021-04" db="EMBL/GenBank/DDBJ databases">
        <authorList>
            <person name="Gilroy R."/>
        </authorList>
    </citation>
    <scope>NUCLEOTIDE SEQUENCE</scope>
    <source>
        <strain evidence="10">CHK179-7159</strain>
    </source>
</reference>
<dbReference type="InterPro" id="IPR003439">
    <property type="entry name" value="ABC_transporter-like_ATP-bd"/>
</dbReference>
<accession>A0A9D2I7D0</accession>
<evidence type="ECO:0000256" key="7">
    <source>
        <dbReference type="SAM" id="Phobius"/>
    </source>
</evidence>
<sequence>YMLEEYLNRPYEFYLNADIPTVFRLVDSDVPKVFTILMEYIQLASEAVVALFICIFLLLVDPVMTLIIGGILVVMTFLIMKVMKPTLNSMGLKSQEVQSRMGKWRLQSIYGIKDVKILHREAFFAKNFRKYSKIAGEVTSKYAVLNNIPRLLLETISMTAILSYVAVFILSGGDMKEMVAQIAAFGYAATRLIPSVNRINGHMTNIAFFQPSLDYVYENVDFSDYTKYGEYQSKDDPDAAPIPVEGEICLNHIDYTYPNSSHPVLKDAMMRIPIGKSVGVMGPSGAGKTTAIDILMGLLKVQGGTITCGRKNVFDNYPSWLSHIGYIPQSIFLTDDSLRENIAFGVDRDQIDDERVWEVLKEAQMKEFVEQMPEKLNTSIGDRGVRLSGGQRQRIGIARALYHDPQILIFDEATSALDTDTETAIMEAIESFHGRKTMIIIAHRLRTIENCDIIYNVDQCKITLTKGTLE</sequence>
<dbReference type="Gene3D" id="3.40.50.300">
    <property type="entry name" value="P-loop containing nucleotide triphosphate hydrolases"/>
    <property type="match status" value="1"/>
</dbReference>
<keyword evidence="6 7" id="KW-0472">Membrane</keyword>
<dbReference type="PROSITE" id="PS00211">
    <property type="entry name" value="ABC_TRANSPORTER_1"/>
    <property type="match status" value="1"/>
</dbReference>
<comment type="subcellular location">
    <subcellularLocation>
        <location evidence="1">Cell membrane</location>
        <topology evidence="1">Multi-pass membrane protein</topology>
    </subcellularLocation>
</comment>
<feature type="transmembrane region" description="Helical" evidence="7">
    <location>
        <begin position="40"/>
        <end position="60"/>
    </location>
</feature>
<evidence type="ECO:0000313" key="10">
    <source>
        <dbReference type="EMBL" id="HJA92898.1"/>
    </source>
</evidence>
<name>A0A9D2I7D0_9FIRM</name>
<dbReference type="InterPro" id="IPR027417">
    <property type="entry name" value="P-loop_NTPase"/>
</dbReference>
<gene>
    <name evidence="10" type="ORF">H9717_07245</name>
</gene>
<evidence type="ECO:0000256" key="1">
    <source>
        <dbReference type="ARBA" id="ARBA00004651"/>
    </source>
</evidence>
<feature type="domain" description="ABC transporter" evidence="8">
    <location>
        <begin position="250"/>
        <end position="469"/>
    </location>
</feature>
<evidence type="ECO:0000256" key="2">
    <source>
        <dbReference type="ARBA" id="ARBA00022692"/>
    </source>
</evidence>
<evidence type="ECO:0000256" key="3">
    <source>
        <dbReference type="ARBA" id="ARBA00022741"/>
    </source>
</evidence>
<dbReference type="PANTHER" id="PTHR24221:SF632">
    <property type="entry name" value="ATP-DEPENDENT LIPID A-CORE FLIPPASE"/>
    <property type="match status" value="1"/>
</dbReference>
<dbReference type="PROSITE" id="PS50929">
    <property type="entry name" value="ABC_TM1F"/>
    <property type="match status" value="1"/>
</dbReference>
<reference evidence="10" key="1">
    <citation type="journal article" date="2021" name="PeerJ">
        <title>Extensive microbial diversity within the chicken gut microbiome revealed by metagenomics and culture.</title>
        <authorList>
            <person name="Gilroy R."/>
            <person name="Ravi A."/>
            <person name="Getino M."/>
            <person name="Pursley I."/>
            <person name="Horton D.L."/>
            <person name="Alikhan N.F."/>
            <person name="Baker D."/>
            <person name="Gharbi K."/>
            <person name="Hall N."/>
            <person name="Watson M."/>
            <person name="Adriaenssens E.M."/>
            <person name="Foster-Nyarko E."/>
            <person name="Jarju S."/>
            <person name="Secka A."/>
            <person name="Antonio M."/>
            <person name="Oren A."/>
            <person name="Chaudhuri R.R."/>
            <person name="La Ragione R."/>
            <person name="Hildebrand F."/>
            <person name="Pallen M.J."/>
        </authorList>
    </citation>
    <scope>NUCLEOTIDE SEQUENCE</scope>
    <source>
        <strain evidence="10">CHK179-7159</strain>
    </source>
</reference>
<dbReference type="PANTHER" id="PTHR24221">
    <property type="entry name" value="ATP-BINDING CASSETTE SUB-FAMILY B"/>
    <property type="match status" value="1"/>
</dbReference>
<evidence type="ECO:0000313" key="11">
    <source>
        <dbReference type="Proteomes" id="UP000886858"/>
    </source>
</evidence>
<feature type="non-terminal residue" evidence="10">
    <location>
        <position position="1"/>
    </location>
</feature>
<protein>
    <submittedName>
        <fullName evidence="10">ABC transporter ATP-binding protein/permease</fullName>
    </submittedName>
</protein>
<dbReference type="AlphaFoldDB" id="A0A9D2I7D0"/>
<evidence type="ECO:0000256" key="5">
    <source>
        <dbReference type="ARBA" id="ARBA00022989"/>
    </source>
</evidence>
<dbReference type="InterPro" id="IPR017871">
    <property type="entry name" value="ABC_transporter-like_CS"/>
</dbReference>
<dbReference type="SUPFAM" id="SSF52540">
    <property type="entry name" value="P-loop containing nucleoside triphosphate hydrolases"/>
    <property type="match status" value="1"/>
</dbReference>
<evidence type="ECO:0000259" key="8">
    <source>
        <dbReference type="PROSITE" id="PS50893"/>
    </source>
</evidence>
<comment type="caution">
    <text evidence="10">The sequence shown here is derived from an EMBL/GenBank/DDBJ whole genome shotgun (WGS) entry which is preliminary data.</text>
</comment>
<keyword evidence="5 7" id="KW-1133">Transmembrane helix</keyword>
<dbReference type="GO" id="GO:0016887">
    <property type="term" value="F:ATP hydrolysis activity"/>
    <property type="evidence" value="ECO:0007669"/>
    <property type="project" value="InterPro"/>
</dbReference>
<dbReference type="InterPro" id="IPR036640">
    <property type="entry name" value="ABC1_TM_sf"/>
</dbReference>
<keyword evidence="4 10" id="KW-0067">ATP-binding</keyword>
<dbReference type="InterPro" id="IPR003593">
    <property type="entry name" value="AAA+_ATPase"/>
</dbReference>
<keyword evidence="2 7" id="KW-0812">Transmembrane</keyword>
<evidence type="ECO:0000259" key="9">
    <source>
        <dbReference type="PROSITE" id="PS50929"/>
    </source>
</evidence>
<dbReference type="InterPro" id="IPR011527">
    <property type="entry name" value="ABC1_TM_dom"/>
</dbReference>
<feature type="transmembrane region" description="Helical" evidence="7">
    <location>
        <begin position="151"/>
        <end position="170"/>
    </location>
</feature>
<dbReference type="GO" id="GO:0034040">
    <property type="term" value="F:ATPase-coupled lipid transmembrane transporter activity"/>
    <property type="evidence" value="ECO:0007669"/>
    <property type="project" value="TreeGrafter"/>
</dbReference>
<dbReference type="SMART" id="SM00382">
    <property type="entry name" value="AAA"/>
    <property type="match status" value="1"/>
</dbReference>
<dbReference type="GO" id="GO:0005524">
    <property type="term" value="F:ATP binding"/>
    <property type="evidence" value="ECO:0007669"/>
    <property type="project" value="UniProtKB-KW"/>
</dbReference>